<proteinExistence type="predicted"/>
<accession>A0A3G5A2N1</accession>
<name>A0A3G5A2N1_9VIRU</name>
<reference evidence="2" key="1">
    <citation type="submission" date="2018-10" db="EMBL/GenBank/DDBJ databases">
        <title>Hidden diversity of soil giant viruses.</title>
        <authorList>
            <person name="Schulz F."/>
            <person name="Alteio L."/>
            <person name="Goudeau D."/>
            <person name="Ryan E.M."/>
            <person name="Malmstrom R.R."/>
            <person name="Blanchard J."/>
            <person name="Woyke T."/>
        </authorList>
    </citation>
    <scope>NUCLEOTIDE SEQUENCE</scope>
    <source>
        <strain evidence="2">HAV1</strain>
    </source>
</reference>
<organism evidence="2">
    <name type="scientific">Harvfovirus sp</name>
    <dbReference type="NCBI Taxonomy" id="2487768"/>
    <lineage>
        <taxon>Viruses</taxon>
        <taxon>Varidnaviria</taxon>
        <taxon>Bamfordvirae</taxon>
        <taxon>Nucleocytoviricota</taxon>
        <taxon>Megaviricetes</taxon>
        <taxon>Imitervirales</taxon>
        <taxon>Mimiviridae</taxon>
        <taxon>Klosneuvirinae</taxon>
    </lineage>
</organism>
<protein>
    <submittedName>
        <fullName evidence="2">Uncharacterized protein</fullName>
    </submittedName>
</protein>
<gene>
    <name evidence="2" type="ORF">Harvfovirus31_6</name>
</gene>
<sequence length="206" mass="24336">MPRVLSRKAQIARAAAAVVEKEEERKRVLVEIAEKEAEGKRRLVESREKAERREEHKERLEKKVKKKAEPLQKSDGKRVNSSLGEKHSCFLRASIYVLNLETMKWKRRKSNWTKSNVFDELLTPHQHKFADFHLVVDRSPRGQDPEAVSRSVEMDHWVQTTAREMNESRFWSDTWNHKQAIWSNKFTINDGDLQSRIKLHWVIPSD</sequence>
<dbReference type="EMBL" id="MK072273">
    <property type="protein sequence ID" value="AYV81390.1"/>
    <property type="molecule type" value="Genomic_DNA"/>
</dbReference>
<feature type="region of interest" description="Disordered" evidence="1">
    <location>
        <begin position="39"/>
        <end position="81"/>
    </location>
</feature>
<evidence type="ECO:0000256" key="1">
    <source>
        <dbReference type="SAM" id="MobiDB-lite"/>
    </source>
</evidence>
<evidence type="ECO:0000313" key="2">
    <source>
        <dbReference type="EMBL" id="AYV81390.1"/>
    </source>
</evidence>